<evidence type="ECO:0000313" key="2">
    <source>
        <dbReference type="EMBL" id="KYN38140.1"/>
    </source>
</evidence>
<dbReference type="InterPro" id="IPR058912">
    <property type="entry name" value="HTH_animal"/>
</dbReference>
<protein>
    <recommendedName>
        <fullName evidence="1">Helix-turn-helix domain-containing protein</fullName>
    </recommendedName>
</protein>
<organism evidence="2 3">
    <name type="scientific">Trachymyrmex septentrionalis</name>
    <dbReference type="NCBI Taxonomy" id="34720"/>
    <lineage>
        <taxon>Eukaryota</taxon>
        <taxon>Metazoa</taxon>
        <taxon>Ecdysozoa</taxon>
        <taxon>Arthropoda</taxon>
        <taxon>Hexapoda</taxon>
        <taxon>Insecta</taxon>
        <taxon>Pterygota</taxon>
        <taxon>Neoptera</taxon>
        <taxon>Endopterygota</taxon>
        <taxon>Hymenoptera</taxon>
        <taxon>Apocrita</taxon>
        <taxon>Aculeata</taxon>
        <taxon>Formicoidea</taxon>
        <taxon>Formicidae</taxon>
        <taxon>Myrmicinae</taxon>
        <taxon>Trachymyrmex</taxon>
    </lineage>
</organism>
<dbReference type="AlphaFoldDB" id="A0A151JW44"/>
<dbReference type="EMBL" id="KQ981676">
    <property type="protein sequence ID" value="KYN38140.1"/>
    <property type="molecule type" value="Genomic_DNA"/>
</dbReference>
<gene>
    <name evidence="2" type="ORF">ALC56_07470</name>
</gene>
<feature type="non-terminal residue" evidence="2">
    <location>
        <position position="1"/>
    </location>
</feature>
<dbReference type="Proteomes" id="UP000078541">
    <property type="component" value="Unassembled WGS sequence"/>
</dbReference>
<proteinExistence type="predicted"/>
<name>A0A151JW44_9HYME</name>
<evidence type="ECO:0000313" key="3">
    <source>
        <dbReference type="Proteomes" id="UP000078541"/>
    </source>
</evidence>
<evidence type="ECO:0000259" key="1">
    <source>
        <dbReference type="Pfam" id="PF26215"/>
    </source>
</evidence>
<keyword evidence="3" id="KW-1185">Reference proteome</keyword>
<accession>A0A151JW44</accession>
<sequence length="153" mass="17624">ESQPLSTNLTTQVQLPFAGEVAFVRLLSAPDRSSINGFSFNPCGSIEAVELQFDYIHKPTFSKRYLNYLSYLISQKRGVIIGMLDKAVLLLSPKFHYKNIKFIVDALLNNDHRIDFISHINSRLKFLFHKLFMKERNDTIDTIITISIHHVDI</sequence>
<feature type="domain" description="Helix-turn-helix" evidence="1">
    <location>
        <begin position="64"/>
        <end position="119"/>
    </location>
</feature>
<dbReference type="Pfam" id="PF26215">
    <property type="entry name" value="HTH_animal"/>
    <property type="match status" value="1"/>
</dbReference>
<reference evidence="2 3" key="1">
    <citation type="submission" date="2016-03" db="EMBL/GenBank/DDBJ databases">
        <title>Trachymyrmex septentrionalis WGS genome.</title>
        <authorList>
            <person name="Nygaard S."/>
            <person name="Hu H."/>
            <person name="Boomsma J."/>
            <person name="Zhang G."/>
        </authorList>
    </citation>
    <scope>NUCLEOTIDE SEQUENCE [LARGE SCALE GENOMIC DNA]</scope>
    <source>
        <strain evidence="2">Tsep2-gDNA-1</strain>
        <tissue evidence="2">Whole body</tissue>
    </source>
</reference>